<keyword evidence="8 10" id="KW-0411">Iron-sulfur</keyword>
<dbReference type="SFLD" id="SFLDG01082">
    <property type="entry name" value="B12-binding_domain_containing"/>
    <property type="match status" value="1"/>
</dbReference>
<dbReference type="RefSeq" id="WP_380685908.1">
    <property type="nucleotide sequence ID" value="NZ_JBHRSS010000001.1"/>
</dbReference>
<dbReference type="SUPFAM" id="SSF102114">
    <property type="entry name" value="Radical SAM enzymes"/>
    <property type="match status" value="1"/>
</dbReference>
<evidence type="ECO:0000256" key="3">
    <source>
        <dbReference type="ARBA" id="ARBA00017228"/>
    </source>
</evidence>
<dbReference type="SFLD" id="SFLDF00562">
    <property type="entry name" value="HemN-like__clustered_with_heat"/>
    <property type="match status" value="1"/>
</dbReference>
<dbReference type="SMART" id="SM00729">
    <property type="entry name" value="Elp3"/>
    <property type="match status" value="1"/>
</dbReference>
<evidence type="ECO:0000256" key="2">
    <source>
        <dbReference type="ARBA" id="ARBA00006100"/>
    </source>
</evidence>
<keyword evidence="5 10" id="KW-0949">S-adenosyl-L-methionine</keyword>
<organism evidence="12 13">
    <name type="scientific">Salinisphaera aquimarina</name>
    <dbReference type="NCBI Taxonomy" id="2094031"/>
    <lineage>
        <taxon>Bacteria</taxon>
        <taxon>Pseudomonadati</taxon>
        <taxon>Pseudomonadota</taxon>
        <taxon>Gammaproteobacteria</taxon>
        <taxon>Salinisphaerales</taxon>
        <taxon>Salinisphaeraceae</taxon>
        <taxon>Salinisphaera</taxon>
    </lineage>
</organism>
<dbReference type="InterPro" id="IPR013785">
    <property type="entry name" value="Aldolase_TIM"/>
</dbReference>
<proteinExistence type="inferred from homology"/>
<comment type="subcellular location">
    <subcellularLocation>
        <location evidence="10">Cytoplasm</location>
    </subcellularLocation>
</comment>
<sequence length="405" mass="44050">MPTAEISAATQPARADRTGIPLSVYVHLPWCVRKCPYCDFNSHRAPDTLPETAYVDALLADWTLARADEPRPIDTVFFGGGTPSLFAPASIARILAALDAGPGLSRDCEITLEANPGTTERSRFADLRAAGVNRLSLGIQSLNDDCLKALGRIHGAAEALSAIDDAQQAGFDRLNCDLMFGLPGQTLETAMADVDQIIALDPGHISYYQLTLEPNTPFYKHPPALPPDDSVADIFEAARERLIAAGHVQYEVSAWAKPGAACRHNDNYWRFGDYLGVGAGAHGKRTRADGIIERTARVRWPTGYMSAAGQPVSIAETRELTADDARFECLLGALRRRQGLSRHDYESRTGLDWDQLLAHLTTPCDDGLLAVHDDHLAATERGWYFLDSILAELVPDPADEAPDHA</sequence>
<evidence type="ECO:0000256" key="5">
    <source>
        <dbReference type="ARBA" id="ARBA00022691"/>
    </source>
</evidence>
<comment type="cofactor">
    <cofactor evidence="1">
        <name>[4Fe-4S] cluster</name>
        <dbReference type="ChEBI" id="CHEBI:49883"/>
    </cofactor>
</comment>
<comment type="similarity">
    <text evidence="2">Belongs to the anaerobic coproporphyrinogen-III oxidase family. HemW subfamily.</text>
</comment>
<dbReference type="InterPro" id="IPR034505">
    <property type="entry name" value="Coproporphyrinogen-III_oxidase"/>
</dbReference>
<dbReference type="InterPro" id="IPR010723">
    <property type="entry name" value="HemN_C"/>
</dbReference>
<name>A0ABV7ELU3_9GAMM</name>
<dbReference type="PANTHER" id="PTHR13932">
    <property type="entry name" value="COPROPORPHYRINIGEN III OXIDASE"/>
    <property type="match status" value="1"/>
</dbReference>
<keyword evidence="4 10" id="KW-0349">Heme</keyword>
<keyword evidence="10" id="KW-0963">Cytoplasm</keyword>
<comment type="function">
    <text evidence="10">Probably acts as a heme chaperone, transferring heme to an unknown acceptor. Binds one molecule of heme per monomer, possibly covalently. Binds 1 [4Fe-4S] cluster. The cluster is coordinated with 3 cysteines and an exchangeable S-adenosyl-L-methionine.</text>
</comment>
<evidence type="ECO:0000256" key="8">
    <source>
        <dbReference type="ARBA" id="ARBA00023014"/>
    </source>
</evidence>
<keyword evidence="9 10" id="KW-0143">Chaperone</keyword>
<evidence type="ECO:0000256" key="1">
    <source>
        <dbReference type="ARBA" id="ARBA00001966"/>
    </source>
</evidence>
<dbReference type="Pfam" id="PF06969">
    <property type="entry name" value="HemN_C"/>
    <property type="match status" value="1"/>
</dbReference>
<dbReference type="SFLD" id="SFLDG01065">
    <property type="entry name" value="anaerobic_coproporphyrinogen-I"/>
    <property type="match status" value="1"/>
</dbReference>
<feature type="domain" description="Radical SAM core" evidence="11">
    <location>
        <begin position="14"/>
        <end position="247"/>
    </location>
</feature>
<dbReference type="Proteomes" id="UP001595462">
    <property type="component" value="Unassembled WGS sequence"/>
</dbReference>
<evidence type="ECO:0000256" key="9">
    <source>
        <dbReference type="ARBA" id="ARBA00023186"/>
    </source>
</evidence>
<dbReference type="PANTHER" id="PTHR13932:SF5">
    <property type="entry name" value="RADICAL S-ADENOSYL METHIONINE DOMAIN-CONTAINING PROTEIN 1, MITOCHONDRIAL"/>
    <property type="match status" value="1"/>
</dbReference>
<evidence type="ECO:0000259" key="11">
    <source>
        <dbReference type="PROSITE" id="PS51918"/>
    </source>
</evidence>
<evidence type="ECO:0000313" key="12">
    <source>
        <dbReference type="EMBL" id="MFC3102647.1"/>
    </source>
</evidence>
<keyword evidence="10" id="KW-0004">4Fe-4S</keyword>
<dbReference type="CDD" id="cd01335">
    <property type="entry name" value="Radical_SAM"/>
    <property type="match status" value="1"/>
</dbReference>
<evidence type="ECO:0000256" key="10">
    <source>
        <dbReference type="RuleBase" id="RU364116"/>
    </source>
</evidence>
<keyword evidence="13" id="KW-1185">Reference proteome</keyword>
<dbReference type="EMBL" id="JBHRSS010000001">
    <property type="protein sequence ID" value="MFC3102647.1"/>
    <property type="molecule type" value="Genomic_DNA"/>
</dbReference>
<gene>
    <name evidence="12" type="primary">hemW</name>
    <name evidence="12" type="ORF">ACFOSU_01945</name>
</gene>
<evidence type="ECO:0000256" key="4">
    <source>
        <dbReference type="ARBA" id="ARBA00022617"/>
    </source>
</evidence>
<dbReference type="NCBIfam" id="TIGR00539">
    <property type="entry name" value="hemN_rel"/>
    <property type="match status" value="1"/>
</dbReference>
<dbReference type="InterPro" id="IPR058240">
    <property type="entry name" value="rSAM_sf"/>
</dbReference>
<dbReference type="Gene3D" id="3.20.20.70">
    <property type="entry name" value="Aldolase class I"/>
    <property type="match status" value="1"/>
</dbReference>
<keyword evidence="7 10" id="KW-0408">Iron</keyword>
<dbReference type="InterPro" id="IPR006638">
    <property type="entry name" value="Elp3/MiaA/NifB-like_rSAM"/>
</dbReference>
<keyword evidence="6 10" id="KW-0479">Metal-binding</keyword>
<dbReference type="InterPro" id="IPR007197">
    <property type="entry name" value="rSAM"/>
</dbReference>
<dbReference type="Pfam" id="PF04055">
    <property type="entry name" value="Radical_SAM"/>
    <property type="match status" value="1"/>
</dbReference>
<protein>
    <recommendedName>
        <fullName evidence="3 10">Heme chaperone HemW</fullName>
    </recommendedName>
</protein>
<dbReference type="PROSITE" id="PS51918">
    <property type="entry name" value="RADICAL_SAM"/>
    <property type="match status" value="1"/>
</dbReference>
<dbReference type="SFLD" id="SFLDF00288">
    <property type="entry name" value="HemN-like__clustered_with_nucl"/>
    <property type="match status" value="1"/>
</dbReference>
<dbReference type="InterPro" id="IPR004559">
    <property type="entry name" value="HemW-like"/>
</dbReference>
<comment type="caution">
    <text evidence="12">The sequence shown here is derived from an EMBL/GenBank/DDBJ whole genome shotgun (WGS) entry which is preliminary data.</text>
</comment>
<evidence type="ECO:0000313" key="13">
    <source>
        <dbReference type="Proteomes" id="UP001595462"/>
    </source>
</evidence>
<reference evidence="13" key="1">
    <citation type="journal article" date="2019" name="Int. J. Syst. Evol. Microbiol.">
        <title>The Global Catalogue of Microorganisms (GCM) 10K type strain sequencing project: providing services to taxonomists for standard genome sequencing and annotation.</title>
        <authorList>
            <consortium name="The Broad Institute Genomics Platform"/>
            <consortium name="The Broad Institute Genome Sequencing Center for Infectious Disease"/>
            <person name="Wu L."/>
            <person name="Ma J."/>
        </authorList>
    </citation>
    <scope>NUCLEOTIDE SEQUENCE [LARGE SCALE GENOMIC DNA]</scope>
    <source>
        <strain evidence="13">KCTC 52640</strain>
    </source>
</reference>
<evidence type="ECO:0000256" key="6">
    <source>
        <dbReference type="ARBA" id="ARBA00022723"/>
    </source>
</evidence>
<accession>A0ABV7ELU3</accession>
<dbReference type="SFLD" id="SFLDS00029">
    <property type="entry name" value="Radical_SAM"/>
    <property type="match status" value="1"/>
</dbReference>
<evidence type="ECO:0000256" key="7">
    <source>
        <dbReference type="ARBA" id="ARBA00023004"/>
    </source>
</evidence>